<keyword evidence="11" id="KW-1185">Reference proteome</keyword>
<evidence type="ECO:0000256" key="5">
    <source>
        <dbReference type="PIRSR" id="PIRSR625650-2"/>
    </source>
</evidence>
<dbReference type="STRING" id="479435.Kfla_0026"/>
<dbReference type="Pfam" id="PF01565">
    <property type="entry name" value="FAD_binding_4"/>
    <property type="match status" value="1"/>
</dbReference>
<dbReference type="InterPro" id="IPR025650">
    <property type="entry name" value="Alkyl-DHAP_Synthase"/>
</dbReference>
<dbReference type="HOGENOM" id="CLU_017779_2_0_11"/>
<dbReference type="InterPro" id="IPR016171">
    <property type="entry name" value="Vanillyl_alc_oxidase_C-sub2"/>
</dbReference>
<dbReference type="GO" id="GO:0071949">
    <property type="term" value="F:FAD binding"/>
    <property type="evidence" value="ECO:0007669"/>
    <property type="project" value="InterPro"/>
</dbReference>
<dbReference type="InterPro" id="IPR004113">
    <property type="entry name" value="FAD-bd_oxidored_4_C"/>
</dbReference>
<feature type="binding site" evidence="6">
    <location>
        <begin position="338"/>
        <end position="344"/>
    </location>
    <ligand>
        <name>FAD</name>
        <dbReference type="ChEBI" id="CHEBI:57692"/>
    </ligand>
</feature>
<proteinExistence type="inferred from homology"/>
<dbReference type="InterPro" id="IPR036318">
    <property type="entry name" value="FAD-bd_PCMH-like_sf"/>
</dbReference>
<keyword evidence="10" id="KW-0808">Transferase</keyword>
<dbReference type="Gene3D" id="3.30.70.3450">
    <property type="match status" value="1"/>
</dbReference>
<dbReference type="SUPFAM" id="SSF55103">
    <property type="entry name" value="FAD-linked oxidases, C-terminal domain"/>
    <property type="match status" value="1"/>
</dbReference>
<evidence type="ECO:0000313" key="10">
    <source>
        <dbReference type="EMBL" id="ADB29156.1"/>
    </source>
</evidence>
<name>D2PQG9_KRIFD</name>
<dbReference type="eggNOG" id="COG0277">
    <property type="taxonomic scope" value="Bacteria"/>
</dbReference>
<dbReference type="InterPro" id="IPR016166">
    <property type="entry name" value="FAD-bd_PCMH"/>
</dbReference>
<dbReference type="Gene3D" id="3.30.465.10">
    <property type="match status" value="1"/>
</dbReference>
<evidence type="ECO:0000256" key="6">
    <source>
        <dbReference type="PIRSR" id="PIRSR625650-3"/>
    </source>
</evidence>
<comment type="cofactor">
    <cofactor evidence="6">
        <name>FAD</name>
        <dbReference type="ChEBI" id="CHEBI:57692"/>
    </cofactor>
</comment>
<evidence type="ECO:0000256" key="8">
    <source>
        <dbReference type="SAM" id="MobiDB-lite"/>
    </source>
</evidence>
<keyword evidence="3 6" id="KW-0274">FAD</keyword>
<dbReference type="GO" id="GO:0008610">
    <property type="term" value="P:lipid biosynthetic process"/>
    <property type="evidence" value="ECO:0007669"/>
    <property type="project" value="InterPro"/>
</dbReference>
<organism evidence="10 11">
    <name type="scientific">Kribbella flavida (strain DSM 17836 / JCM 10339 / NBRC 14399)</name>
    <dbReference type="NCBI Taxonomy" id="479435"/>
    <lineage>
        <taxon>Bacteria</taxon>
        <taxon>Bacillati</taxon>
        <taxon>Actinomycetota</taxon>
        <taxon>Actinomycetes</taxon>
        <taxon>Propionibacteriales</taxon>
        <taxon>Kribbellaceae</taxon>
        <taxon>Kribbella</taxon>
    </lineage>
</organism>
<dbReference type="PANTHER" id="PTHR46568">
    <property type="entry name" value="ALKYLDIHYDROXYACETONEPHOSPHATE SYNTHASE, PEROXISOMAL"/>
    <property type="match status" value="1"/>
</dbReference>
<dbReference type="Pfam" id="PF02913">
    <property type="entry name" value="FAD-oxidase_C"/>
    <property type="match status" value="1"/>
</dbReference>
<gene>
    <name evidence="10" type="ordered locus">Kfla_0026</name>
</gene>
<protein>
    <submittedName>
        <fullName evidence="10">Alkylglycerone-phosphate synthase</fullName>
        <ecNumber evidence="10">2.5.1.26</ecNumber>
    </submittedName>
</protein>
<evidence type="ECO:0000256" key="1">
    <source>
        <dbReference type="ARBA" id="ARBA00008000"/>
    </source>
</evidence>
<dbReference type="Gene3D" id="1.10.45.10">
    <property type="entry name" value="Vanillyl-alcohol Oxidase, Chain A, domain 4"/>
    <property type="match status" value="1"/>
</dbReference>
<reference evidence="10 11" key="2">
    <citation type="journal article" date="2010" name="Stand. Genomic Sci.">
        <title>Complete genome sequence of Kribbella flavida type strain (IFO 14399).</title>
        <authorList>
            <person name="Pukall R."/>
            <person name="Lapidus A."/>
            <person name="Glavina Del Rio T."/>
            <person name="Copeland A."/>
            <person name="Tice H."/>
            <person name="Cheng J.-F."/>
            <person name="Lucas S."/>
            <person name="Chen F."/>
            <person name="Nolan M."/>
            <person name="LaButti K."/>
            <person name="Pati A."/>
            <person name="Ivanova N."/>
            <person name="Mavrommatis K."/>
            <person name="Mikhailova N."/>
            <person name="Pitluck S."/>
            <person name="Bruce D."/>
            <person name="Goodwin L."/>
            <person name="Land M."/>
            <person name="Hauser L."/>
            <person name="Chang Y.-J."/>
            <person name="Jeffries C.D."/>
            <person name="Chen A."/>
            <person name="Palaniappan K."/>
            <person name="Chain P."/>
            <person name="Rohde M."/>
            <person name="Goeker M."/>
            <person name="Bristow J."/>
            <person name="Eisen J.A."/>
            <person name="Markowitz V."/>
            <person name="Hugenholtz P."/>
            <person name="Kyrpides N.C."/>
            <person name="Klenk H.-P."/>
            <person name="Brettin T."/>
        </authorList>
    </citation>
    <scope>NUCLEOTIDE SEQUENCE [LARGE SCALE GENOMIC DNA]</scope>
    <source>
        <strain evidence="11">DSM 17836 / JCM 10339 / NBRC 14399</strain>
    </source>
</reference>
<feature type="active site" description="Proton donor/acceptor" evidence="4">
    <location>
        <position position="523"/>
    </location>
</feature>
<feature type="region of interest" description="Disordered" evidence="8">
    <location>
        <begin position="41"/>
        <end position="123"/>
    </location>
</feature>
<evidence type="ECO:0000259" key="9">
    <source>
        <dbReference type="PROSITE" id="PS51387"/>
    </source>
</evidence>
<evidence type="ECO:0000256" key="2">
    <source>
        <dbReference type="ARBA" id="ARBA00022630"/>
    </source>
</evidence>
<dbReference type="Gene3D" id="3.30.300.330">
    <property type="match status" value="1"/>
</dbReference>
<dbReference type="KEGG" id="kfl:Kfla_0026"/>
<evidence type="ECO:0000313" key="11">
    <source>
        <dbReference type="Proteomes" id="UP000007967"/>
    </source>
</evidence>
<dbReference type="AlphaFoldDB" id="D2PQG9"/>
<feature type="domain" description="FAD-binding PCMH-type" evidence="9">
    <location>
        <begin position="177"/>
        <end position="354"/>
    </location>
</feature>
<comment type="similarity">
    <text evidence="1">Belongs to the FAD-binding oxidoreductase/transferase type 4 family.</text>
</comment>
<dbReference type="InterPro" id="IPR006094">
    <property type="entry name" value="Oxid_FAD_bind_N"/>
</dbReference>
<dbReference type="SUPFAM" id="SSF56176">
    <property type="entry name" value="FAD-binding/transporter-associated domain-like"/>
    <property type="match status" value="1"/>
</dbReference>
<dbReference type="EMBL" id="CP001736">
    <property type="protein sequence ID" value="ADB29156.1"/>
    <property type="molecule type" value="Genomic_DNA"/>
</dbReference>
<evidence type="ECO:0000256" key="4">
    <source>
        <dbReference type="PIRSR" id="PIRSR625650-1"/>
    </source>
</evidence>
<reference evidence="11" key="1">
    <citation type="submission" date="2009-09" db="EMBL/GenBank/DDBJ databases">
        <title>The complete genome of Kribbella flavida DSM 17836.</title>
        <authorList>
            <consortium name="US DOE Joint Genome Institute (JGI-PGF)"/>
            <person name="Lucas S."/>
            <person name="Copeland A."/>
            <person name="Lapidus A."/>
            <person name="Glavina del Rio T."/>
            <person name="Dalin E."/>
            <person name="Tice H."/>
            <person name="Bruce D."/>
            <person name="Goodwin L."/>
            <person name="Pitluck S."/>
            <person name="Kyrpides N."/>
            <person name="Mavromatis K."/>
            <person name="Ivanova N."/>
            <person name="Saunders E."/>
            <person name="Brettin T."/>
            <person name="Detter J.C."/>
            <person name="Han C."/>
            <person name="Larimer F."/>
            <person name="Land M."/>
            <person name="Hauser L."/>
            <person name="Markowitz V."/>
            <person name="Cheng J.-F."/>
            <person name="Hugenholtz P."/>
            <person name="Woyke T."/>
            <person name="Wu D."/>
            <person name="Pukall R."/>
            <person name="Klenk H.-P."/>
            <person name="Eisen J.A."/>
        </authorList>
    </citation>
    <scope>NUCLEOTIDE SEQUENCE [LARGE SCALE GENOMIC DNA]</scope>
    <source>
        <strain evidence="11">DSM 17836 / JCM 10339 / NBRC 14399</strain>
    </source>
</reference>
<dbReference type="GO" id="GO:0008609">
    <property type="term" value="F:alkylglycerone-phosphate synthase activity"/>
    <property type="evidence" value="ECO:0007669"/>
    <property type="project" value="UniProtKB-EC"/>
</dbReference>
<evidence type="ECO:0000256" key="7">
    <source>
        <dbReference type="PIRSR" id="PIRSR625650-4"/>
    </source>
</evidence>
<evidence type="ECO:0000256" key="3">
    <source>
        <dbReference type="ARBA" id="ARBA00022827"/>
    </source>
</evidence>
<dbReference type="EC" id="2.5.1.26" evidence="10"/>
<feature type="binding site" evidence="6">
    <location>
        <begin position="209"/>
        <end position="215"/>
    </location>
    <ligand>
        <name>FAD</name>
        <dbReference type="ChEBI" id="CHEBI:57692"/>
    </ligand>
</feature>
<feature type="compositionally biased region" description="Gly residues" evidence="8">
    <location>
        <begin position="61"/>
        <end position="91"/>
    </location>
</feature>
<feature type="site" description="Important for enzyme activity" evidence="7">
    <location>
        <position position="389"/>
    </location>
</feature>
<dbReference type="PANTHER" id="PTHR46568:SF1">
    <property type="entry name" value="ALKYLDIHYDROXYACETONEPHOSPHATE SYNTHASE, PEROXISOMAL"/>
    <property type="match status" value="1"/>
</dbReference>
<dbReference type="InterPro" id="IPR016169">
    <property type="entry name" value="FAD-bd_PCMH_sub2"/>
</dbReference>
<sequence length="604" mass="62325">MSESDLPVVQLTPGRWGDPARTVELPAAALAALQHLGVRRPAAPVEGKESEGPGADEPTAGPGGGAGGNAGGGAGGNAGGGAGGSAGGGAGDKARGVFAGPPGGEGVRFGSEESRVGWGQPGDVPEVGARAVADRAVLGALVEVLGDKWVRADWEARWGHTRGYSTADLLKFRAADRADVPAAVVYPGSHDDVLRLLERCAADRIAVVPYAGGTSVVGGLAPSRRFVAVDLSRLDQLVELDEVSRTARLQAGVRGTAAEAMLAERGYTLGHFPQSYEGASIGGYAATRSSGQSSAGYGRFDQMVVGLTVATPRGTIELGRAPMSAAGPDLRQLWLGSEGAFGIITSVVVRIRPRPVERFFEGWRFGTFEQGLDAIRRLAQDGPLPTVLRLSDEAETAVNLADPDVLAGGAGGVLAIVGFEGSATAVRRAAVAEVLTAAGGESAGPGPGETWRQGRYRAPYLRDPLLDEGALVETVETAGFWSKVPELKTAVTAALVKSLSESGTPPLVLCHVSHVYETGASLYFTVVCAQTDDPLAQWRRAKTAANEAIGRAGGTITHHHGVGTDHREAYQEEIGPLAVEALQAVKRVLDPAAVLNPGILLPER</sequence>
<keyword evidence="2" id="KW-0285">Flavoprotein</keyword>
<feature type="binding site" evidence="5">
    <location>
        <position position="462"/>
    </location>
    <ligand>
        <name>substrate</name>
    </ligand>
</feature>
<dbReference type="InterPro" id="IPR016164">
    <property type="entry name" value="FAD-linked_Oxase-like_C"/>
</dbReference>
<accession>D2PQG9</accession>
<feature type="binding site" evidence="6">
    <location>
        <begin position="287"/>
        <end position="290"/>
    </location>
    <ligand>
        <name>FAD</name>
        <dbReference type="ChEBI" id="CHEBI:57692"/>
    </ligand>
</feature>
<dbReference type="Proteomes" id="UP000007967">
    <property type="component" value="Chromosome"/>
</dbReference>
<dbReference type="PROSITE" id="PS51387">
    <property type="entry name" value="FAD_PCMH"/>
    <property type="match status" value="1"/>
</dbReference>